<accession>A0A4R6M9Y1</accession>
<protein>
    <submittedName>
        <fullName evidence="1">Uncharacterized protein</fullName>
    </submittedName>
</protein>
<dbReference type="OrthoDB" id="9810174at2"/>
<proteinExistence type="predicted"/>
<evidence type="ECO:0000313" key="1">
    <source>
        <dbReference type="EMBL" id="TDO97450.1"/>
    </source>
</evidence>
<reference evidence="1 2" key="1">
    <citation type="submission" date="2019-03" db="EMBL/GenBank/DDBJ databases">
        <title>Genomic Encyclopedia of Type Strains, Phase III (KMG-III): the genomes of soil and plant-associated and newly described type strains.</title>
        <authorList>
            <person name="Whitman W."/>
        </authorList>
    </citation>
    <scope>NUCLEOTIDE SEQUENCE [LARGE SCALE GENOMIC DNA]</scope>
    <source>
        <strain evidence="1 2">CECT 7378</strain>
    </source>
</reference>
<evidence type="ECO:0000313" key="2">
    <source>
        <dbReference type="Proteomes" id="UP000294656"/>
    </source>
</evidence>
<organism evidence="1 2">
    <name type="scientific">Marinomonas balearica</name>
    <dbReference type="NCBI Taxonomy" id="491947"/>
    <lineage>
        <taxon>Bacteria</taxon>
        <taxon>Pseudomonadati</taxon>
        <taxon>Pseudomonadota</taxon>
        <taxon>Gammaproteobacteria</taxon>
        <taxon>Oceanospirillales</taxon>
        <taxon>Oceanospirillaceae</taxon>
        <taxon>Marinomonas</taxon>
    </lineage>
</organism>
<name>A0A4R6M9Y1_9GAMM</name>
<gene>
    <name evidence="1" type="ORF">DFP79_2269</name>
</gene>
<dbReference type="RefSeq" id="WP_133504024.1">
    <property type="nucleotide sequence ID" value="NZ_SNXC01000012.1"/>
</dbReference>
<dbReference type="EMBL" id="SNXC01000012">
    <property type="protein sequence ID" value="TDO97450.1"/>
    <property type="molecule type" value="Genomic_DNA"/>
</dbReference>
<dbReference type="AlphaFoldDB" id="A0A4R6M9Y1"/>
<keyword evidence="2" id="KW-1185">Reference proteome</keyword>
<dbReference type="Proteomes" id="UP000294656">
    <property type="component" value="Unassembled WGS sequence"/>
</dbReference>
<sequence>MDTITAIATEHGLGVLKSTLKSQANRYQLVGASTHSASSTSVFHESQIDNSYYDTSGVLTFIVNLPSDKDFQMYLYEVRIVDASGSTIVSAKTPKIALSTGIGGMLTIKAAVSGEPGEIVFKATDYITGSELTDLWMNPIYANATATIQNATRQIQLHNRILTTEGKAL</sequence>
<comment type="caution">
    <text evidence="1">The sequence shown here is derived from an EMBL/GenBank/DDBJ whole genome shotgun (WGS) entry which is preliminary data.</text>
</comment>